<organism evidence="8 9">
    <name type="scientific">Nocardiopsis flavescens</name>
    <dbReference type="NCBI Taxonomy" id="758803"/>
    <lineage>
        <taxon>Bacteria</taxon>
        <taxon>Bacillati</taxon>
        <taxon>Actinomycetota</taxon>
        <taxon>Actinomycetes</taxon>
        <taxon>Streptosporangiales</taxon>
        <taxon>Nocardiopsidaceae</taxon>
        <taxon>Nocardiopsis</taxon>
    </lineage>
</organism>
<dbReference type="InterPro" id="IPR015422">
    <property type="entry name" value="PyrdxlP-dep_Trfase_small"/>
</dbReference>
<evidence type="ECO:0000313" key="9">
    <source>
        <dbReference type="Proteomes" id="UP000184452"/>
    </source>
</evidence>
<evidence type="ECO:0000259" key="7">
    <source>
        <dbReference type="Pfam" id="PF00155"/>
    </source>
</evidence>
<evidence type="ECO:0000256" key="1">
    <source>
        <dbReference type="ARBA" id="ARBA00001933"/>
    </source>
</evidence>
<dbReference type="InterPro" id="IPR015424">
    <property type="entry name" value="PyrdxlP-dep_Trfase"/>
</dbReference>
<accession>A0A1M6SGZ0</accession>
<keyword evidence="5" id="KW-0663">Pyridoxal phosphate</keyword>
<dbReference type="PROSITE" id="PS00105">
    <property type="entry name" value="AA_TRANSFER_CLASS_1"/>
    <property type="match status" value="1"/>
</dbReference>
<dbReference type="STRING" id="758803.SAMN05421803_12028"/>
<dbReference type="OrthoDB" id="9763453at2"/>
<dbReference type="InterPro" id="IPR004839">
    <property type="entry name" value="Aminotransferase_I/II_large"/>
</dbReference>
<dbReference type="Proteomes" id="UP000184452">
    <property type="component" value="Unassembled WGS sequence"/>
</dbReference>
<comment type="cofactor">
    <cofactor evidence="1 6">
        <name>pyridoxal 5'-phosphate</name>
        <dbReference type="ChEBI" id="CHEBI:597326"/>
    </cofactor>
</comment>
<keyword evidence="4 6" id="KW-0808">Transferase</keyword>
<keyword evidence="3 6" id="KW-0032">Aminotransferase</keyword>
<dbReference type="SUPFAM" id="SSF53383">
    <property type="entry name" value="PLP-dependent transferases"/>
    <property type="match status" value="1"/>
</dbReference>
<gene>
    <name evidence="8" type="ORF">SAMN05421803_12028</name>
</gene>
<evidence type="ECO:0000256" key="4">
    <source>
        <dbReference type="ARBA" id="ARBA00022679"/>
    </source>
</evidence>
<dbReference type="Gene3D" id="3.40.640.10">
    <property type="entry name" value="Type I PLP-dependent aspartate aminotransferase-like (Major domain)"/>
    <property type="match status" value="1"/>
</dbReference>
<feature type="domain" description="Aminotransferase class I/classII large" evidence="7">
    <location>
        <begin position="35"/>
        <end position="394"/>
    </location>
</feature>
<evidence type="ECO:0000256" key="6">
    <source>
        <dbReference type="RuleBase" id="RU000481"/>
    </source>
</evidence>
<dbReference type="RefSeq" id="WP_073382269.1">
    <property type="nucleotide sequence ID" value="NZ_FQZK01000020.1"/>
</dbReference>
<keyword evidence="9" id="KW-1185">Reference proteome</keyword>
<proteinExistence type="inferred from homology"/>
<dbReference type="InterPro" id="IPR050596">
    <property type="entry name" value="AspAT/PAT-like"/>
</dbReference>
<dbReference type="CDD" id="cd00609">
    <property type="entry name" value="AAT_like"/>
    <property type="match status" value="1"/>
</dbReference>
<dbReference type="AlphaFoldDB" id="A0A1M6SGZ0"/>
<dbReference type="EMBL" id="FQZK01000020">
    <property type="protein sequence ID" value="SHK44033.1"/>
    <property type="molecule type" value="Genomic_DNA"/>
</dbReference>
<dbReference type="GO" id="GO:0006520">
    <property type="term" value="P:amino acid metabolic process"/>
    <property type="evidence" value="ECO:0007669"/>
    <property type="project" value="InterPro"/>
</dbReference>
<protein>
    <recommendedName>
        <fullName evidence="6">Aminotransferase</fullName>
        <ecNumber evidence="6">2.6.1.-</ecNumber>
    </recommendedName>
</protein>
<dbReference type="FunFam" id="3.40.640.10:FF:000033">
    <property type="entry name" value="Aspartate aminotransferase"/>
    <property type="match status" value="1"/>
</dbReference>
<dbReference type="InterPro" id="IPR004838">
    <property type="entry name" value="NHTrfase_class1_PyrdxlP-BS"/>
</dbReference>
<dbReference type="EC" id="2.6.1.-" evidence="6"/>
<evidence type="ECO:0000256" key="2">
    <source>
        <dbReference type="ARBA" id="ARBA00007441"/>
    </source>
</evidence>
<dbReference type="Pfam" id="PF00155">
    <property type="entry name" value="Aminotran_1_2"/>
    <property type="match status" value="1"/>
</dbReference>
<evidence type="ECO:0000313" key="8">
    <source>
        <dbReference type="EMBL" id="SHK44033.1"/>
    </source>
</evidence>
<evidence type="ECO:0000256" key="3">
    <source>
        <dbReference type="ARBA" id="ARBA00022576"/>
    </source>
</evidence>
<dbReference type="GO" id="GO:0008483">
    <property type="term" value="F:transaminase activity"/>
    <property type="evidence" value="ECO:0007669"/>
    <property type="project" value="UniProtKB-KW"/>
</dbReference>
<dbReference type="PANTHER" id="PTHR46383:SF1">
    <property type="entry name" value="ASPARTATE AMINOTRANSFERASE"/>
    <property type="match status" value="1"/>
</dbReference>
<comment type="similarity">
    <text evidence="2 6">Belongs to the class-I pyridoxal-phosphate-dependent aminotransferase family.</text>
</comment>
<dbReference type="PANTHER" id="PTHR46383">
    <property type="entry name" value="ASPARTATE AMINOTRANSFERASE"/>
    <property type="match status" value="1"/>
</dbReference>
<dbReference type="GO" id="GO:0030170">
    <property type="term" value="F:pyridoxal phosphate binding"/>
    <property type="evidence" value="ECO:0007669"/>
    <property type="project" value="InterPro"/>
</dbReference>
<dbReference type="InterPro" id="IPR015421">
    <property type="entry name" value="PyrdxlP-dep_Trfase_major"/>
</dbReference>
<sequence>MTNRPRVSARISAISESATLAVDAKAKAMKAEGRPVIGFGAGEPDFPTPDYIVDAAVAAAREPRYHRYTPAGGLPELKKAIAEKTARDSGYRVEPSQVLVTNGGKQAIYEAFAALLDPGDEVIVIAPYWTTYPESIKLAGGVPVYVVTDETTGYLADVEQLEAARTERTKVLLFVSPSNPTGAVYPREQVRAIGRWAAEKGLWVLTDEIYEHLVYGDAEFSSLPVEVPEIADRTVIVNGVAKTYAMTGWRVGWLIGPADVVKAASNLQSHATSNVANVSQAAAIAAVSGDLAAVDEMRKAFDRRRKTMVRMLNEIDGVFCPEPQGAFYAYPSVKGVLGKEIRGRTPQTSAELAELILDEAEVAVVPGEAFGTPGYLRLSYALGDEDLAEGVSRIQKLLAEAV</sequence>
<reference evidence="8 9" key="1">
    <citation type="submission" date="2016-11" db="EMBL/GenBank/DDBJ databases">
        <authorList>
            <person name="Jaros S."/>
            <person name="Januszkiewicz K."/>
            <person name="Wedrychowicz H."/>
        </authorList>
    </citation>
    <scope>NUCLEOTIDE SEQUENCE [LARGE SCALE GENOMIC DNA]</scope>
    <source>
        <strain evidence="8 9">CGMCC 4.5723</strain>
    </source>
</reference>
<name>A0A1M6SGZ0_9ACTN</name>
<dbReference type="Gene3D" id="3.90.1150.10">
    <property type="entry name" value="Aspartate Aminotransferase, domain 1"/>
    <property type="match status" value="1"/>
</dbReference>
<evidence type="ECO:0000256" key="5">
    <source>
        <dbReference type="ARBA" id="ARBA00022898"/>
    </source>
</evidence>